<proteinExistence type="predicted"/>
<gene>
    <name evidence="2" type="ORF">EVOR1521_LOCUS6146</name>
</gene>
<feature type="compositionally biased region" description="Basic and acidic residues" evidence="1">
    <location>
        <begin position="463"/>
        <end position="479"/>
    </location>
</feature>
<dbReference type="Proteomes" id="UP001178507">
    <property type="component" value="Unassembled WGS sequence"/>
</dbReference>
<reference evidence="2" key="1">
    <citation type="submission" date="2023-08" db="EMBL/GenBank/DDBJ databases">
        <authorList>
            <person name="Chen Y."/>
            <person name="Shah S."/>
            <person name="Dougan E. K."/>
            <person name="Thang M."/>
            <person name="Chan C."/>
        </authorList>
    </citation>
    <scope>NUCLEOTIDE SEQUENCE</scope>
</reference>
<dbReference type="SUPFAM" id="SSF48371">
    <property type="entry name" value="ARM repeat"/>
    <property type="match status" value="1"/>
</dbReference>
<dbReference type="EMBL" id="CAUJNA010000453">
    <property type="protein sequence ID" value="CAJ1377313.1"/>
    <property type="molecule type" value="Genomic_DNA"/>
</dbReference>
<keyword evidence="3" id="KW-1185">Reference proteome</keyword>
<feature type="region of interest" description="Disordered" evidence="1">
    <location>
        <begin position="441"/>
        <end position="481"/>
    </location>
</feature>
<feature type="compositionally biased region" description="Basic and acidic residues" evidence="1">
    <location>
        <begin position="902"/>
        <end position="939"/>
    </location>
</feature>
<comment type="caution">
    <text evidence="2">The sequence shown here is derived from an EMBL/GenBank/DDBJ whole genome shotgun (WGS) entry which is preliminary data.</text>
</comment>
<evidence type="ECO:0000256" key="1">
    <source>
        <dbReference type="SAM" id="MobiDB-lite"/>
    </source>
</evidence>
<feature type="region of interest" description="Disordered" evidence="1">
    <location>
        <begin position="897"/>
        <end position="939"/>
    </location>
</feature>
<protein>
    <submittedName>
        <fullName evidence="2">Uncharacterized protein</fullName>
    </submittedName>
</protein>
<name>A0AA36I051_9DINO</name>
<organism evidence="2 3">
    <name type="scientific">Effrenium voratum</name>
    <dbReference type="NCBI Taxonomy" id="2562239"/>
    <lineage>
        <taxon>Eukaryota</taxon>
        <taxon>Sar</taxon>
        <taxon>Alveolata</taxon>
        <taxon>Dinophyceae</taxon>
        <taxon>Suessiales</taxon>
        <taxon>Symbiodiniaceae</taxon>
        <taxon>Effrenium</taxon>
    </lineage>
</organism>
<evidence type="ECO:0000313" key="2">
    <source>
        <dbReference type="EMBL" id="CAJ1377313.1"/>
    </source>
</evidence>
<sequence>MTLLKALDKIRAAAGQTNRRLHLQYLQAYAENQVTPPLGEVVVFLENLRKVRSVIASQGSQRSQRELKRFFSDCENHAGFARLRGQLQSEDLTVSGNLLARLYGSLRRMDFHSDAERVWPCVMEQAKQGKLESPDLFRVWATCPPDKLPALDSAVSKAMLDTKSVKAWQMLIVLSRSGAAPSESETLRVCVERLGQMLQDVQVSPSDIVKIYLRMHLAAPKQGAIIGPELLKDVKQQLVSRGATLQPAEICSLLPALETSDVPLWHMLRDQLLAAKDLSLRQCLDVLEFLQRIPNSSGEQNLKSRVVRRLEFALSRGFSDPNEVADVSRRLEVVASFGKVCNALARTAISLRQDLYPGVLWRFFNRAGEVGLADQHTSLLAKFDKIGEILESHGVQADRMSMPEMVKAVKAMRANKVTMPNCVDQIVQHFLKTLQHGESHLGDSAGTAKDEDSAATSGEADADAEKAAAAESVKSREDASAVPQAHAPLNLLAKVQHMVLLLWAELERMEQPNPELTAAVLEICSPERCKLSTRMTGECLAEFADLEAAGSLRAPLLAALGTRLPELSSSELLSLVTGSVQAAALAMEEVDKRLLADTLRVSSGSDIDQLLACLSNLRQRPGDETAEKLARKVCQLLLNMPETHLTQIMQAVCSTLSELCLEEPSLRPKLCKGLRQLATAKSPSPAAEVELLFAIAKIYGGNLPLDMMAYSWQLATRSSQADLKDAEKAKLWAFALAARKLSSSATWASLRLAPGAPSLDPSVFPPKEPKLPSFVLQRDQASQALVGQIRLALPSAVPSQLSEPLFQVPGTPYVADFAFEQLAVFLVVPRAAHQAGERQLNGFGRLMQATLEALGWRILWAWPSDWAGLLRDASDEEAVAALKSAIVEGKVESQKVAADEEQATKLEEEEQAAKLEEPVDPDPALKEGRVGTLDRVRLY</sequence>
<evidence type="ECO:0000313" key="3">
    <source>
        <dbReference type="Proteomes" id="UP001178507"/>
    </source>
</evidence>
<dbReference type="InterPro" id="IPR016024">
    <property type="entry name" value="ARM-type_fold"/>
</dbReference>
<accession>A0AA36I051</accession>
<dbReference type="AlphaFoldDB" id="A0AA36I051"/>